<keyword evidence="3" id="KW-1185">Reference proteome</keyword>
<name>A0AA86RGX4_9EUKA</name>
<reference evidence="1" key="1">
    <citation type="submission" date="2023-06" db="EMBL/GenBank/DDBJ databases">
        <authorList>
            <person name="Kurt Z."/>
        </authorList>
    </citation>
    <scope>NUCLEOTIDE SEQUENCE</scope>
</reference>
<dbReference type="EMBL" id="CAXDID020000353">
    <property type="protein sequence ID" value="CAL6081528.1"/>
    <property type="molecule type" value="Genomic_DNA"/>
</dbReference>
<reference evidence="2 3" key="2">
    <citation type="submission" date="2024-07" db="EMBL/GenBank/DDBJ databases">
        <authorList>
            <person name="Akdeniz Z."/>
        </authorList>
    </citation>
    <scope>NUCLEOTIDE SEQUENCE [LARGE SCALE GENOMIC DNA]</scope>
</reference>
<dbReference type="EMBL" id="CATOUU010001184">
    <property type="protein sequence ID" value="CAI9978284.1"/>
    <property type="molecule type" value="Genomic_DNA"/>
</dbReference>
<proteinExistence type="predicted"/>
<organism evidence="1">
    <name type="scientific">Hexamita inflata</name>
    <dbReference type="NCBI Taxonomy" id="28002"/>
    <lineage>
        <taxon>Eukaryota</taxon>
        <taxon>Metamonada</taxon>
        <taxon>Diplomonadida</taxon>
        <taxon>Hexamitidae</taxon>
        <taxon>Hexamitinae</taxon>
        <taxon>Hexamita</taxon>
    </lineage>
</organism>
<dbReference type="AlphaFoldDB" id="A0AA86RGX4"/>
<evidence type="ECO:0000313" key="3">
    <source>
        <dbReference type="Proteomes" id="UP001642409"/>
    </source>
</evidence>
<accession>A0AA86RGX4</accession>
<protein>
    <submittedName>
        <fullName evidence="2">Hypothetical_protein</fullName>
    </submittedName>
</protein>
<sequence>MSCSLYKAFCRNQLLELSRSYRNPDAIVHDFTALFDPNTKFEIAQELFLSLFEKLFIYNQWHLEHIICSCQGVNCISRFLRCPKTAPFALQCVMHVTGSSSVYQVLFVRDIQLLSSFLDSDRSEVVDNALISLVNLLSVEHECVLRVLMDKLRDLRCEHYTWAVQVVSDYFDLMDTQQQHILQQIASFLFESVQDIDTDDQELTNIMKAVSNTRIKVDPDYLLFILQNEFAQKVFLNQNIDLGEIEKQQILTQTGSEFQLQIIQRENCDQEFKQQLIVKLLCQQDSVERCLQVINENEIQLEKKALHHVSNCKRNALLRDLACEILDRYQ</sequence>
<evidence type="ECO:0000313" key="1">
    <source>
        <dbReference type="EMBL" id="CAI9978284.1"/>
    </source>
</evidence>
<comment type="caution">
    <text evidence="1">The sequence shown here is derived from an EMBL/GenBank/DDBJ whole genome shotgun (WGS) entry which is preliminary data.</text>
</comment>
<evidence type="ECO:0000313" key="2">
    <source>
        <dbReference type="EMBL" id="CAL6081528.1"/>
    </source>
</evidence>
<dbReference type="Proteomes" id="UP001642409">
    <property type="component" value="Unassembled WGS sequence"/>
</dbReference>
<gene>
    <name evidence="2" type="ORF">HINF_LOCUS60386</name>
    <name evidence="1" type="ORF">HINF_LOCUS65929</name>
</gene>